<dbReference type="GO" id="GO:0005886">
    <property type="term" value="C:plasma membrane"/>
    <property type="evidence" value="ECO:0007669"/>
    <property type="project" value="TreeGrafter"/>
</dbReference>
<dbReference type="EMBL" id="PJNE01000001">
    <property type="protein sequence ID" value="PKW25884.1"/>
    <property type="molecule type" value="Genomic_DNA"/>
</dbReference>
<dbReference type="OrthoDB" id="9775677at2"/>
<dbReference type="PANTHER" id="PTHR11733:SF167">
    <property type="entry name" value="FI17812P1-RELATED"/>
    <property type="match status" value="1"/>
</dbReference>
<name>A0A2N3YGA1_9MICO</name>
<dbReference type="AlphaFoldDB" id="A0A2N3YGA1"/>
<organism evidence="10 11">
    <name type="scientific">Phycicoccus duodecadis</name>
    <dbReference type="NCBI Taxonomy" id="173053"/>
    <lineage>
        <taxon>Bacteria</taxon>
        <taxon>Bacillati</taxon>
        <taxon>Actinomycetota</taxon>
        <taxon>Actinomycetes</taxon>
        <taxon>Micrococcales</taxon>
        <taxon>Intrasporangiaceae</taxon>
        <taxon>Phycicoccus</taxon>
    </lineage>
</organism>
<dbReference type="CDD" id="cd08662">
    <property type="entry name" value="M13"/>
    <property type="match status" value="1"/>
</dbReference>
<gene>
    <name evidence="10" type="ORF">ATL31_0686</name>
</gene>
<comment type="caution">
    <text evidence="10">The sequence shown here is derived from an EMBL/GenBank/DDBJ whole genome shotgun (WGS) entry which is preliminary data.</text>
</comment>
<comment type="cofactor">
    <cofactor evidence="1">
        <name>Zn(2+)</name>
        <dbReference type="ChEBI" id="CHEBI:29105"/>
    </cofactor>
</comment>
<dbReference type="PANTHER" id="PTHR11733">
    <property type="entry name" value="ZINC METALLOPROTEASE FAMILY M13 NEPRILYSIN-RELATED"/>
    <property type="match status" value="1"/>
</dbReference>
<dbReference type="InterPro" id="IPR024079">
    <property type="entry name" value="MetalloPept_cat_dom_sf"/>
</dbReference>
<dbReference type="PROSITE" id="PS51885">
    <property type="entry name" value="NEPRILYSIN"/>
    <property type="match status" value="1"/>
</dbReference>
<dbReference type="Gene3D" id="1.10.1380.10">
    <property type="entry name" value="Neutral endopeptidase , domain2"/>
    <property type="match status" value="1"/>
</dbReference>
<dbReference type="GO" id="GO:0046872">
    <property type="term" value="F:metal ion binding"/>
    <property type="evidence" value="ECO:0007669"/>
    <property type="project" value="UniProtKB-KW"/>
</dbReference>
<keyword evidence="4" id="KW-0479">Metal-binding</keyword>
<evidence type="ECO:0000256" key="1">
    <source>
        <dbReference type="ARBA" id="ARBA00001947"/>
    </source>
</evidence>
<dbReference type="PRINTS" id="PR00786">
    <property type="entry name" value="NEPRILYSIN"/>
</dbReference>
<dbReference type="GO" id="GO:0004222">
    <property type="term" value="F:metalloendopeptidase activity"/>
    <property type="evidence" value="ECO:0007669"/>
    <property type="project" value="InterPro"/>
</dbReference>
<dbReference type="InterPro" id="IPR042089">
    <property type="entry name" value="Peptidase_M13_dom_2"/>
</dbReference>
<keyword evidence="6" id="KW-0862">Zinc</keyword>
<keyword evidence="5" id="KW-0378">Hydrolase</keyword>
<feature type="domain" description="Peptidase M13 C-terminal" evidence="8">
    <location>
        <begin position="444"/>
        <end position="646"/>
    </location>
</feature>
<dbReference type="InterPro" id="IPR000718">
    <property type="entry name" value="Peptidase_M13"/>
</dbReference>
<reference evidence="10 11" key="1">
    <citation type="submission" date="2017-12" db="EMBL/GenBank/DDBJ databases">
        <title>Sequencing the genomes of 1000 Actinobacteria strains.</title>
        <authorList>
            <person name="Klenk H.-P."/>
        </authorList>
    </citation>
    <scope>NUCLEOTIDE SEQUENCE [LARGE SCALE GENOMIC DNA]</scope>
    <source>
        <strain evidence="10 11">DSM 12806</strain>
    </source>
</reference>
<protein>
    <submittedName>
        <fullName evidence="10">Putative endopeptidase</fullName>
    </submittedName>
</protein>
<dbReference type="Proteomes" id="UP000233781">
    <property type="component" value="Unassembled WGS sequence"/>
</dbReference>
<dbReference type="GO" id="GO:0016485">
    <property type="term" value="P:protein processing"/>
    <property type="evidence" value="ECO:0007669"/>
    <property type="project" value="TreeGrafter"/>
</dbReference>
<evidence type="ECO:0000256" key="3">
    <source>
        <dbReference type="ARBA" id="ARBA00022670"/>
    </source>
</evidence>
<keyword evidence="11" id="KW-1185">Reference proteome</keyword>
<evidence type="ECO:0000259" key="8">
    <source>
        <dbReference type="Pfam" id="PF01431"/>
    </source>
</evidence>
<dbReference type="Pfam" id="PF05649">
    <property type="entry name" value="Peptidase_M13_N"/>
    <property type="match status" value="1"/>
</dbReference>
<feature type="domain" description="Peptidase M13 N-terminal" evidence="9">
    <location>
        <begin position="16"/>
        <end position="392"/>
    </location>
</feature>
<evidence type="ECO:0000259" key="9">
    <source>
        <dbReference type="Pfam" id="PF05649"/>
    </source>
</evidence>
<dbReference type="InterPro" id="IPR018497">
    <property type="entry name" value="Peptidase_M13_C"/>
</dbReference>
<dbReference type="Pfam" id="PF01431">
    <property type="entry name" value="Peptidase_M13"/>
    <property type="match status" value="1"/>
</dbReference>
<dbReference type="InterPro" id="IPR008753">
    <property type="entry name" value="Peptidase_M13_N"/>
</dbReference>
<sequence length="649" mass="71396">MKSGIDTAAIDASVRPQDDLFAHANGTWLATTEIPDDRGRYGTFDVLREAAEEHVRAIIDEVAAGSPAPGTVAAKVGDLYSSFMDHERVERLGAEPLAADIERVTQVRDASGVLALLGSFARDGVEGLVQPYVNTDDRDPDRYVVYLEQAGIGLPDESYYREEQYADLRAAYTAHVGRMLSLVAWPGAEAAAERVMALETRIAAGHWDKVSNRDPVKTYTLLDGDGLRRLCHIDWPAYLEGMGAPEGAFAAVVVRQPDHLRSVEAALAEVPVETWRDWLVWQLVHAHAPYLSSVFVDENFDFYGRTLSGVPTLRERWKRGVALVEGALGEAVGRLYVERHFPPHAKERMVELVANLVEAFRQSLSSVPWMGPATRAEALAKLDRFTPKIGYPDVWRDYSALEVEPGDLLGNVKRATAFEVDRNFGKLGAPVDRHEWFMTPQTVNAYYNPGMNEIVFPAAILQPPFFDVEADDAVNYGGIGAVIGHEIGHGFDDQGSQFDGRGELRDWWTEEDRTAFQARADALIAQFGALETRDAPGRPVNGALTVGENIGDLGGLTIGYSAYRIALGGEPAPELDGLTGAQRFFLGWARVWGGKARTAEAERLLAIDPHSPMDLRANAVRNLDEFHDAFGVLQGDGLYLAPDERVRIF</sequence>
<evidence type="ECO:0000256" key="6">
    <source>
        <dbReference type="ARBA" id="ARBA00022833"/>
    </source>
</evidence>
<evidence type="ECO:0000313" key="10">
    <source>
        <dbReference type="EMBL" id="PKW25884.1"/>
    </source>
</evidence>
<evidence type="ECO:0000256" key="5">
    <source>
        <dbReference type="ARBA" id="ARBA00022801"/>
    </source>
</evidence>
<dbReference type="RefSeq" id="WP_101394537.1">
    <property type="nucleotide sequence ID" value="NZ_PJNE01000001.1"/>
</dbReference>
<dbReference type="SUPFAM" id="SSF55486">
    <property type="entry name" value="Metalloproteases ('zincins'), catalytic domain"/>
    <property type="match status" value="1"/>
</dbReference>
<evidence type="ECO:0000256" key="4">
    <source>
        <dbReference type="ARBA" id="ARBA00022723"/>
    </source>
</evidence>
<evidence type="ECO:0000256" key="2">
    <source>
        <dbReference type="ARBA" id="ARBA00007357"/>
    </source>
</evidence>
<keyword evidence="3" id="KW-0645">Protease</keyword>
<evidence type="ECO:0000313" key="11">
    <source>
        <dbReference type="Proteomes" id="UP000233781"/>
    </source>
</evidence>
<dbReference type="Gene3D" id="3.40.390.10">
    <property type="entry name" value="Collagenase (Catalytic Domain)"/>
    <property type="match status" value="1"/>
</dbReference>
<accession>A0A2N3YGA1</accession>
<keyword evidence="7" id="KW-0482">Metalloprotease</keyword>
<comment type="similarity">
    <text evidence="2">Belongs to the peptidase M13 family.</text>
</comment>
<evidence type="ECO:0000256" key="7">
    <source>
        <dbReference type="ARBA" id="ARBA00023049"/>
    </source>
</evidence>
<proteinExistence type="inferred from homology"/>